<gene>
    <name evidence="2" type="ORF">GCM10017781_08330</name>
    <name evidence="3" type="ORF">HNQ07_000210</name>
</gene>
<dbReference type="Proteomes" id="UP000539473">
    <property type="component" value="Unassembled WGS sequence"/>
</dbReference>
<sequence length="60" mass="6401">MGRHSTTLSSSAGTVARVRLKGAAPQVYSGPSQQTQSSFPLWFWAVLLTIALVVFVVSHA</sequence>
<protein>
    <submittedName>
        <fullName evidence="3">Uncharacterized protein</fullName>
    </submittedName>
</protein>
<dbReference type="EMBL" id="BNAJ01000001">
    <property type="protein sequence ID" value="GHF33876.1"/>
    <property type="molecule type" value="Genomic_DNA"/>
</dbReference>
<evidence type="ECO:0000313" key="4">
    <source>
        <dbReference type="Proteomes" id="UP000539473"/>
    </source>
</evidence>
<evidence type="ECO:0000256" key="1">
    <source>
        <dbReference type="SAM" id="Phobius"/>
    </source>
</evidence>
<reference evidence="2" key="4">
    <citation type="submission" date="2024-05" db="EMBL/GenBank/DDBJ databases">
        <authorList>
            <person name="Sun Q."/>
            <person name="Zhou Y."/>
        </authorList>
    </citation>
    <scope>NUCLEOTIDE SEQUENCE</scope>
    <source>
        <strain evidence="2">CGMCC 1.18437</strain>
    </source>
</reference>
<keyword evidence="5" id="KW-1185">Reference proteome</keyword>
<evidence type="ECO:0000313" key="3">
    <source>
        <dbReference type="EMBL" id="MBB5374766.1"/>
    </source>
</evidence>
<dbReference type="EMBL" id="JACHFK010000001">
    <property type="protein sequence ID" value="MBB5374766.1"/>
    <property type="molecule type" value="Genomic_DNA"/>
</dbReference>
<dbReference type="Proteomes" id="UP000619376">
    <property type="component" value="Unassembled WGS sequence"/>
</dbReference>
<dbReference type="AlphaFoldDB" id="A0A7W8NMJ6"/>
<dbReference type="RefSeq" id="WP_184108975.1">
    <property type="nucleotide sequence ID" value="NZ_BNAJ01000001.1"/>
</dbReference>
<accession>A0A7W8NMJ6</accession>
<evidence type="ECO:0000313" key="5">
    <source>
        <dbReference type="Proteomes" id="UP000619376"/>
    </source>
</evidence>
<keyword evidence="1" id="KW-0472">Membrane</keyword>
<reference evidence="5" key="2">
    <citation type="journal article" date="2019" name="Int. J. Syst. Evol. Microbiol.">
        <title>The Global Catalogue of Microorganisms (GCM) 10K type strain sequencing project: providing services to taxonomists for standard genome sequencing and annotation.</title>
        <authorList>
            <consortium name="The Broad Institute Genomics Platform"/>
            <consortium name="The Broad Institute Genome Sequencing Center for Infectious Disease"/>
            <person name="Wu L."/>
            <person name="Ma J."/>
        </authorList>
    </citation>
    <scope>NUCLEOTIDE SEQUENCE [LARGE SCALE GENOMIC DNA]</scope>
    <source>
        <strain evidence="5">CGMCC 1.18437</strain>
    </source>
</reference>
<keyword evidence="1" id="KW-0812">Transmembrane</keyword>
<organism evidence="3 4">
    <name type="scientific">Deinococcus metalli</name>
    <dbReference type="NCBI Taxonomy" id="1141878"/>
    <lineage>
        <taxon>Bacteria</taxon>
        <taxon>Thermotogati</taxon>
        <taxon>Deinococcota</taxon>
        <taxon>Deinococci</taxon>
        <taxon>Deinococcales</taxon>
        <taxon>Deinococcaceae</taxon>
        <taxon>Deinococcus</taxon>
    </lineage>
</organism>
<feature type="transmembrane region" description="Helical" evidence="1">
    <location>
        <begin position="41"/>
        <end position="58"/>
    </location>
</feature>
<name>A0A7W8NMJ6_9DEIO</name>
<evidence type="ECO:0000313" key="2">
    <source>
        <dbReference type="EMBL" id="GHF33876.1"/>
    </source>
</evidence>
<keyword evidence="1" id="KW-1133">Transmembrane helix</keyword>
<reference evidence="3 4" key="3">
    <citation type="submission" date="2020-08" db="EMBL/GenBank/DDBJ databases">
        <title>Genomic Encyclopedia of Type Strains, Phase IV (KMG-IV): sequencing the most valuable type-strain genomes for metagenomic binning, comparative biology and taxonomic classification.</title>
        <authorList>
            <person name="Goeker M."/>
        </authorList>
    </citation>
    <scope>NUCLEOTIDE SEQUENCE [LARGE SCALE GENOMIC DNA]</scope>
    <source>
        <strain evidence="3 4">DSM 27521</strain>
    </source>
</reference>
<comment type="caution">
    <text evidence="3">The sequence shown here is derived from an EMBL/GenBank/DDBJ whole genome shotgun (WGS) entry which is preliminary data.</text>
</comment>
<reference evidence="2" key="1">
    <citation type="journal article" date="2014" name="Int. J. Syst. Evol. Microbiol.">
        <title>Complete genome of a new Firmicutes species belonging to the dominant human colonic microbiota ('Ruminococcus bicirculans') reveals two chromosomes and a selective capacity to utilize plant glucans.</title>
        <authorList>
            <consortium name="NISC Comparative Sequencing Program"/>
            <person name="Wegmann U."/>
            <person name="Louis P."/>
            <person name="Goesmann A."/>
            <person name="Henrissat B."/>
            <person name="Duncan S.H."/>
            <person name="Flint H.J."/>
        </authorList>
    </citation>
    <scope>NUCLEOTIDE SEQUENCE</scope>
    <source>
        <strain evidence="2">CGMCC 1.18437</strain>
    </source>
</reference>
<proteinExistence type="predicted"/>